<dbReference type="Gene3D" id="3.90.550.10">
    <property type="entry name" value="Spore Coat Polysaccharide Biosynthesis Protein SpsA, Chain A"/>
    <property type="match status" value="1"/>
</dbReference>
<dbReference type="RefSeq" id="XP_002584429.1">
    <property type="nucleotide sequence ID" value="XM_002584383.1"/>
</dbReference>
<dbReference type="InterPro" id="IPR008630">
    <property type="entry name" value="Glyco_trans_34"/>
</dbReference>
<dbReference type="OrthoDB" id="205108at2759"/>
<organism evidence="6 7">
    <name type="scientific">Uncinocarpus reesii (strain UAMH 1704)</name>
    <dbReference type="NCBI Taxonomy" id="336963"/>
    <lineage>
        <taxon>Eukaryota</taxon>
        <taxon>Fungi</taxon>
        <taxon>Dikarya</taxon>
        <taxon>Ascomycota</taxon>
        <taxon>Pezizomycotina</taxon>
        <taxon>Eurotiomycetes</taxon>
        <taxon>Eurotiomycetidae</taxon>
        <taxon>Onygenales</taxon>
        <taxon>Onygenaceae</taxon>
        <taxon>Uncinocarpus</taxon>
    </lineage>
</organism>
<keyword evidence="5" id="KW-0812">Transmembrane</keyword>
<sequence length="206" mass="23288">MQFALPPRKSSHPPLYSRPSQSSALRRRQLKTAAVLGFVVISILLFISHLFSSGSQSTSVAGGPKVVLVTVLDEQSLSDGYIQRIKQNREDYAKRHGYLNFFASTSEYVPVLNDAPRSWASIPAVRHAMTLYPGSTYFFHLSPHALIMNPTLPLTSHVLDYKKLDSLMIKDIPVVPPDSVIKNVQPPGRKGRRFDHHPRWREFMPR</sequence>
<dbReference type="InterPro" id="IPR029044">
    <property type="entry name" value="Nucleotide-diphossugar_trans"/>
</dbReference>
<dbReference type="InParanoid" id="C4JRM9"/>
<dbReference type="Proteomes" id="UP000002058">
    <property type="component" value="Unassembled WGS sequence"/>
</dbReference>
<evidence type="ECO:0000256" key="2">
    <source>
        <dbReference type="ARBA" id="ARBA00022676"/>
    </source>
</evidence>
<dbReference type="HOGENOM" id="CLU_1332795_0_0_1"/>
<dbReference type="EMBL" id="CH476617">
    <property type="protein sequence ID" value="EEP80276.1"/>
    <property type="molecule type" value="Genomic_DNA"/>
</dbReference>
<dbReference type="AlphaFoldDB" id="C4JRM9"/>
<feature type="region of interest" description="Disordered" evidence="4">
    <location>
        <begin position="1"/>
        <end position="23"/>
    </location>
</feature>
<keyword evidence="3" id="KW-0808">Transferase</keyword>
<gene>
    <name evidence="6" type="ORF">UREG_05118</name>
</gene>
<dbReference type="GeneID" id="8439239"/>
<accession>C4JRM9</accession>
<keyword evidence="5" id="KW-1133">Transmembrane helix</keyword>
<name>C4JRM9_UNCRE</name>
<dbReference type="KEGG" id="ure:UREG_05118"/>
<dbReference type="PANTHER" id="PTHR31306:SF10">
    <property type="entry name" value="ALPHA-1,6-MANNOSYLTRANSFERASE MNN11-RELATED"/>
    <property type="match status" value="1"/>
</dbReference>
<evidence type="ECO:0000256" key="1">
    <source>
        <dbReference type="ARBA" id="ARBA00005664"/>
    </source>
</evidence>
<dbReference type="eggNOG" id="KOG4748">
    <property type="taxonomic scope" value="Eukaryota"/>
</dbReference>
<proteinExistence type="inferred from homology"/>
<comment type="similarity">
    <text evidence="1">Belongs to the glycosyltransferase 34 family.</text>
</comment>
<dbReference type="STRING" id="336963.C4JRM9"/>
<evidence type="ECO:0000313" key="6">
    <source>
        <dbReference type="EMBL" id="EEP80276.1"/>
    </source>
</evidence>
<evidence type="ECO:0000313" key="7">
    <source>
        <dbReference type="Proteomes" id="UP000002058"/>
    </source>
</evidence>
<dbReference type="Pfam" id="PF05637">
    <property type="entry name" value="Glyco_transf_34"/>
    <property type="match status" value="1"/>
</dbReference>
<dbReference type="GO" id="GO:0000136">
    <property type="term" value="C:mannan polymerase complex"/>
    <property type="evidence" value="ECO:0007669"/>
    <property type="project" value="TreeGrafter"/>
</dbReference>
<dbReference type="PANTHER" id="PTHR31306">
    <property type="entry name" value="ALPHA-1,6-MANNOSYLTRANSFERASE MNN11-RELATED"/>
    <property type="match status" value="1"/>
</dbReference>
<evidence type="ECO:0000256" key="3">
    <source>
        <dbReference type="ARBA" id="ARBA00022679"/>
    </source>
</evidence>
<dbReference type="GO" id="GO:0000009">
    <property type="term" value="F:alpha-1,6-mannosyltransferase activity"/>
    <property type="evidence" value="ECO:0007669"/>
    <property type="project" value="TreeGrafter"/>
</dbReference>
<evidence type="ECO:0000256" key="4">
    <source>
        <dbReference type="SAM" id="MobiDB-lite"/>
    </source>
</evidence>
<keyword evidence="7" id="KW-1185">Reference proteome</keyword>
<protein>
    <submittedName>
        <fullName evidence="6">Uncharacterized protein</fullName>
    </submittedName>
</protein>
<keyword evidence="2" id="KW-0328">Glycosyltransferase</keyword>
<keyword evidence="5" id="KW-0472">Membrane</keyword>
<reference evidence="7" key="1">
    <citation type="journal article" date="2009" name="Genome Res.">
        <title>Comparative genomic analyses of the human fungal pathogens Coccidioides and their relatives.</title>
        <authorList>
            <person name="Sharpton T.J."/>
            <person name="Stajich J.E."/>
            <person name="Rounsley S.D."/>
            <person name="Gardner M.J."/>
            <person name="Wortman J.R."/>
            <person name="Jordar V.S."/>
            <person name="Maiti R."/>
            <person name="Kodira C.D."/>
            <person name="Neafsey D.E."/>
            <person name="Zeng Q."/>
            <person name="Hung C.-Y."/>
            <person name="McMahan C."/>
            <person name="Muszewska A."/>
            <person name="Grynberg M."/>
            <person name="Mandel M.A."/>
            <person name="Kellner E.M."/>
            <person name="Barker B.M."/>
            <person name="Galgiani J.N."/>
            <person name="Orbach M.J."/>
            <person name="Kirkland T.N."/>
            <person name="Cole G.T."/>
            <person name="Henn M.R."/>
            <person name="Birren B.W."/>
            <person name="Taylor J.W."/>
        </authorList>
    </citation>
    <scope>NUCLEOTIDE SEQUENCE [LARGE SCALE GENOMIC DNA]</scope>
    <source>
        <strain evidence="7">UAMH 1704</strain>
    </source>
</reference>
<feature type="transmembrane region" description="Helical" evidence="5">
    <location>
        <begin position="33"/>
        <end position="51"/>
    </location>
</feature>
<dbReference type="GO" id="GO:0006487">
    <property type="term" value="P:protein N-linked glycosylation"/>
    <property type="evidence" value="ECO:0007669"/>
    <property type="project" value="TreeGrafter"/>
</dbReference>
<evidence type="ECO:0000256" key="5">
    <source>
        <dbReference type="SAM" id="Phobius"/>
    </source>
</evidence>
<dbReference type="VEuPathDB" id="FungiDB:UREG_05118"/>